<dbReference type="RefSeq" id="WP_184432404.1">
    <property type="nucleotide sequence ID" value="NZ_JACIGI010000006.1"/>
</dbReference>
<sequence>MAPGAGHLIGLLDLHHHRMIARWRNIMDTVACRRPPVGTVAAEIAFLTEEVAAFRAFVDRQAEALAPLLDGGAKAVLRVEAAALHVDMRALQALVQRRGEGDSAVMVTLAILGERFPVAIHRSHAAFQRAVTERHGGVCGRLHALPSRAGDD</sequence>
<reference evidence="1 2" key="1">
    <citation type="submission" date="2020-08" db="EMBL/GenBank/DDBJ databases">
        <title>Genome sequencing of Purple Non-Sulfur Bacteria from various extreme environments.</title>
        <authorList>
            <person name="Mayer M."/>
        </authorList>
    </citation>
    <scope>NUCLEOTIDE SEQUENCE [LARGE SCALE GENOMIC DNA]</scope>
    <source>
        <strain evidence="1 2">JA135</strain>
    </source>
</reference>
<dbReference type="EMBL" id="JACIGI010000006">
    <property type="protein sequence ID" value="MBB4285321.1"/>
    <property type="molecule type" value="Genomic_DNA"/>
</dbReference>
<accession>A0A7W6RY02</accession>
<evidence type="ECO:0000313" key="2">
    <source>
        <dbReference type="Proteomes" id="UP000555728"/>
    </source>
</evidence>
<dbReference type="Proteomes" id="UP000555728">
    <property type="component" value="Unassembled WGS sequence"/>
</dbReference>
<keyword evidence="2" id="KW-1185">Reference proteome</keyword>
<organism evidence="1 2">
    <name type="scientific">Roseospira goensis</name>
    <dbReference type="NCBI Taxonomy" id="391922"/>
    <lineage>
        <taxon>Bacteria</taxon>
        <taxon>Pseudomonadati</taxon>
        <taxon>Pseudomonadota</taxon>
        <taxon>Alphaproteobacteria</taxon>
        <taxon>Rhodospirillales</taxon>
        <taxon>Rhodospirillaceae</taxon>
        <taxon>Roseospira</taxon>
    </lineage>
</organism>
<evidence type="ECO:0000313" key="1">
    <source>
        <dbReference type="EMBL" id="MBB4285321.1"/>
    </source>
</evidence>
<comment type="caution">
    <text evidence="1">The sequence shown here is derived from an EMBL/GenBank/DDBJ whole genome shotgun (WGS) entry which is preliminary data.</text>
</comment>
<name>A0A7W6RY02_9PROT</name>
<dbReference type="AlphaFoldDB" id="A0A7W6RY02"/>
<proteinExistence type="predicted"/>
<gene>
    <name evidence="1" type="ORF">GGD88_001038</name>
</gene>
<protein>
    <submittedName>
        <fullName evidence="1">Uncharacterized protein</fullName>
    </submittedName>
</protein>